<protein>
    <submittedName>
        <fullName evidence="1">Uncharacterized protein</fullName>
    </submittedName>
</protein>
<name>U4L9B4_PYROM</name>
<sequence>MTRALPKSSSP</sequence>
<dbReference type="EMBL" id="HF935887">
    <property type="protein sequence ID" value="CCX13671.1"/>
    <property type="molecule type" value="Genomic_DNA"/>
</dbReference>
<organism evidence="1 2">
    <name type="scientific">Pyronema omphalodes (strain CBS 100304)</name>
    <name type="common">Pyronema confluens</name>
    <dbReference type="NCBI Taxonomy" id="1076935"/>
    <lineage>
        <taxon>Eukaryota</taxon>
        <taxon>Fungi</taxon>
        <taxon>Dikarya</taxon>
        <taxon>Ascomycota</taxon>
        <taxon>Pezizomycotina</taxon>
        <taxon>Pezizomycetes</taxon>
        <taxon>Pezizales</taxon>
        <taxon>Pyronemataceae</taxon>
        <taxon>Pyronema</taxon>
    </lineage>
</organism>
<evidence type="ECO:0000313" key="2">
    <source>
        <dbReference type="Proteomes" id="UP000018144"/>
    </source>
</evidence>
<proteinExistence type="predicted"/>
<evidence type="ECO:0000313" key="1">
    <source>
        <dbReference type="EMBL" id="CCX13671.1"/>
    </source>
</evidence>
<gene>
    <name evidence="1" type="ORF">PCON_13264</name>
</gene>
<reference evidence="1 2" key="1">
    <citation type="journal article" date="2013" name="PLoS Genet.">
        <title>The genome and development-dependent transcriptomes of Pyronema confluens: a window into fungal evolution.</title>
        <authorList>
            <person name="Traeger S."/>
            <person name="Altegoer F."/>
            <person name="Freitag M."/>
            <person name="Gabaldon T."/>
            <person name="Kempken F."/>
            <person name="Kumar A."/>
            <person name="Marcet-Houben M."/>
            <person name="Poggeler S."/>
            <person name="Stajich J.E."/>
            <person name="Nowrousian M."/>
        </authorList>
    </citation>
    <scope>NUCLEOTIDE SEQUENCE [LARGE SCALE GENOMIC DNA]</scope>
    <source>
        <strain evidence="2">CBS 100304</strain>
        <tissue evidence="1">Vegetative mycelium</tissue>
    </source>
</reference>
<dbReference type="Proteomes" id="UP000018144">
    <property type="component" value="Unassembled WGS sequence"/>
</dbReference>
<keyword evidence="2" id="KW-1185">Reference proteome</keyword>
<accession>U4L9B4</accession>